<reference evidence="2" key="1">
    <citation type="submission" date="2019-01" db="EMBL/GenBank/DDBJ databases">
        <title>Draft genomes of a novel of Sporanaerobacter strains.</title>
        <authorList>
            <person name="Ma S."/>
        </authorList>
    </citation>
    <scope>NUCLEOTIDE SEQUENCE [LARGE SCALE GENOMIC DNA]</scope>
    <source>
        <strain evidence="2">NJN-17</strain>
    </source>
</reference>
<dbReference type="OrthoDB" id="2491297at2"/>
<keyword evidence="2" id="KW-1185">Reference proteome</keyword>
<gene>
    <name evidence="1" type="ORF">EQM13_13190</name>
</gene>
<organism evidence="1 2">
    <name type="scientific">Acidilutibacter cellobiosedens</name>
    <dbReference type="NCBI Taxonomy" id="2507161"/>
    <lineage>
        <taxon>Bacteria</taxon>
        <taxon>Bacillati</taxon>
        <taxon>Bacillota</taxon>
        <taxon>Tissierellia</taxon>
        <taxon>Tissierellales</taxon>
        <taxon>Acidilutibacteraceae</taxon>
        <taxon>Acidilutibacter</taxon>
    </lineage>
</organism>
<dbReference type="Proteomes" id="UP000287969">
    <property type="component" value="Chromosome"/>
</dbReference>
<dbReference type="AlphaFoldDB" id="A0A410QEP8"/>
<dbReference type="EMBL" id="CP035282">
    <property type="protein sequence ID" value="QAT62451.1"/>
    <property type="molecule type" value="Genomic_DNA"/>
</dbReference>
<name>A0A410QEP8_9FIRM</name>
<sequence length="539" mass="63691">MNQNLKFGKCLNLVLSTLDINYSKLARAINVDSSLVSRWANDIRIPPYDSNHIDNIVAYISDIVENDSYRLGKLQNLLLVIGGDKCDKNETLKKRLMNLFICSQQFSIEQNKKTKILLSNGGNNSFKNDYCKSKLMEMGLRDEIKTKSLSSKDRVINGGENAIEEILDKLDKASKLDGWLSEPILFNLGGSIDGILNSKEIVKKFKNILKKLLDNSWQIVFNVFLYEDNVRTIKVLNFVRELINYRNFSMYYFRGNSPSDPVTEMVILPKISAFIYFRNDPFAQIDTSFYFESNSTIEMFVKSYYELIIYSVPLITARLNNKNKYDEIYFGNEFKFGDRFMYGEMINDLNISMNTYEKFLYDLEYTCEEFNYRLSGHEKKLKMFEYQIKYYNYKDIYIKEDVEKFLMDMAFQDKPFFKNSTLKPNKNYIVEYLNNTIFNLKNYDNYKIGLIDDKPEENYQDYKFLIKGRNFLMIDTNNRYDDFSSELASDFLIDEPMIVQAHKDYFNNLWDKLPSNNKNKKNVIEWIQSQIDKIFHINP</sequence>
<evidence type="ECO:0000313" key="2">
    <source>
        <dbReference type="Proteomes" id="UP000287969"/>
    </source>
</evidence>
<dbReference type="KEGG" id="spoa:EQM13_13190"/>
<accession>A0A410QEP8</accession>
<proteinExistence type="predicted"/>
<dbReference type="RefSeq" id="WP_128752945.1">
    <property type="nucleotide sequence ID" value="NZ_CP035282.1"/>
</dbReference>
<evidence type="ECO:0000313" key="1">
    <source>
        <dbReference type="EMBL" id="QAT62451.1"/>
    </source>
</evidence>
<protein>
    <submittedName>
        <fullName evidence="1">Uncharacterized protein</fullName>
    </submittedName>
</protein>